<evidence type="ECO:0000313" key="3">
    <source>
        <dbReference type="Proteomes" id="UP000765509"/>
    </source>
</evidence>
<dbReference type="InterPro" id="IPR046798">
    <property type="entry name" value="2OG-FeII_Oxy_6"/>
</dbReference>
<sequence>MKRQICAIVRFTSFEDEFKFHLIEDLQKVADWLKKDSSMYGNITGHRTQGGKMIADGWRKSEDKEVFRRYKPNQNDFKVPEDIIKYNKMN</sequence>
<gene>
    <name evidence="2" type="ORF">O181_100985</name>
</gene>
<dbReference type="AlphaFoldDB" id="A0A9Q3JDN1"/>
<dbReference type="Pfam" id="PF20515">
    <property type="entry name" value="2OG-FeII_Oxy_6"/>
    <property type="match status" value="1"/>
</dbReference>
<protein>
    <recommendedName>
        <fullName evidence="1">Tet-like 2OG-Fe(II) oxygenase domain-containing protein</fullName>
    </recommendedName>
</protein>
<keyword evidence="3" id="KW-1185">Reference proteome</keyword>
<dbReference type="EMBL" id="AVOT02070784">
    <property type="protein sequence ID" value="MBW0561270.1"/>
    <property type="molecule type" value="Genomic_DNA"/>
</dbReference>
<name>A0A9Q3JDN1_9BASI</name>
<reference evidence="2" key="1">
    <citation type="submission" date="2021-03" db="EMBL/GenBank/DDBJ databases">
        <title>Draft genome sequence of rust myrtle Austropuccinia psidii MF-1, a brazilian biotype.</title>
        <authorList>
            <person name="Quecine M.C."/>
            <person name="Pachon D.M.R."/>
            <person name="Bonatelli M.L."/>
            <person name="Correr F.H."/>
            <person name="Franceschini L.M."/>
            <person name="Leite T.F."/>
            <person name="Margarido G.R.A."/>
            <person name="Almeida C.A."/>
            <person name="Ferrarezi J.A."/>
            <person name="Labate C.A."/>
        </authorList>
    </citation>
    <scope>NUCLEOTIDE SEQUENCE</scope>
    <source>
        <strain evidence="2">MF-1</strain>
    </source>
</reference>
<comment type="caution">
    <text evidence="2">The sequence shown here is derived from an EMBL/GenBank/DDBJ whole genome shotgun (WGS) entry which is preliminary data.</text>
</comment>
<proteinExistence type="predicted"/>
<feature type="domain" description="Tet-like 2OG-Fe(II) oxygenase" evidence="1">
    <location>
        <begin position="23"/>
        <end position="85"/>
    </location>
</feature>
<organism evidence="2 3">
    <name type="scientific">Austropuccinia psidii MF-1</name>
    <dbReference type="NCBI Taxonomy" id="1389203"/>
    <lineage>
        <taxon>Eukaryota</taxon>
        <taxon>Fungi</taxon>
        <taxon>Dikarya</taxon>
        <taxon>Basidiomycota</taxon>
        <taxon>Pucciniomycotina</taxon>
        <taxon>Pucciniomycetes</taxon>
        <taxon>Pucciniales</taxon>
        <taxon>Sphaerophragmiaceae</taxon>
        <taxon>Austropuccinia</taxon>
    </lineage>
</organism>
<evidence type="ECO:0000313" key="2">
    <source>
        <dbReference type="EMBL" id="MBW0561270.1"/>
    </source>
</evidence>
<evidence type="ECO:0000259" key="1">
    <source>
        <dbReference type="Pfam" id="PF20515"/>
    </source>
</evidence>
<dbReference type="Proteomes" id="UP000765509">
    <property type="component" value="Unassembled WGS sequence"/>
</dbReference>
<accession>A0A9Q3JDN1</accession>